<feature type="region of interest" description="Disordered" evidence="1">
    <location>
        <begin position="37"/>
        <end position="70"/>
    </location>
</feature>
<accession>A0A820M617</accession>
<dbReference type="EMBL" id="CAJOBF010018262">
    <property type="protein sequence ID" value="CAF4368366.1"/>
    <property type="molecule type" value="Genomic_DNA"/>
</dbReference>
<comment type="caution">
    <text evidence="2">The sequence shown here is derived from an EMBL/GenBank/DDBJ whole genome shotgun (WGS) entry which is preliminary data.</text>
</comment>
<reference evidence="2" key="1">
    <citation type="submission" date="2021-02" db="EMBL/GenBank/DDBJ databases">
        <authorList>
            <person name="Nowell W R."/>
        </authorList>
    </citation>
    <scope>NUCLEOTIDE SEQUENCE</scope>
</reference>
<gene>
    <name evidence="2" type="ORF">UXM345_LOCUS36850</name>
</gene>
<evidence type="ECO:0000313" key="2">
    <source>
        <dbReference type="EMBL" id="CAF4368366.1"/>
    </source>
</evidence>
<name>A0A820M617_9BILA</name>
<evidence type="ECO:0000256" key="1">
    <source>
        <dbReference type="SAM" id="MobiDB-lite"/>
    </source>
</evidence>
<dbReference type="AlphaFoldDB" id="A0A820M617"/>
<sequence>MILQQQQQDSHLQRSFISSTAILQQPQITTQKMIIKTEDDTSDDNNSSIMNTRPRFAQRPVPTIPNIPLDRTRRALPSDNITFLIPWLDAGDKC</sequence>
<organism evidence="2 3">
    <name type="scientific">Rotaria magnacalcarata</name>
    <dbReference type="NCBI Taxonomy" id="392030"/>
    <lineage>
        <taxon>Eukaryota</taxon>
        <taxon>Metazoa</taxon>
        <taxon>Spiralia</taxon>
        <taxon>Gnathifera</taxon>
        <taxon>Rotifera</taxon>
        <taxon>Eurotatoria</taxon>
        <taxon>Bdelloidea</taxon>
        <taxon>Philodinida</taxon>
        <taxon>Philodinidae</taxon>
        <taxon>Rotaria</taxon>
    </lineage>
</organism>
<protein>
    <submittedName>
        <fullName evidence="2">Uncharacterized protein</fullName>
    </submittedName>
</protein>
<proteinExistence type="predicted"/>
<dbReference type="Proteomes" id="UP000663842">
    <property type="component" value="Unassembled WGS sequence"/>
</dbReference>
<evidence type="ECO:0000313" key="3">
    <source>
        <dbReference type="Proteomes" id="UP000663842"/>
    </source>
</evidence>